<dbReference type="Pfam" id="PF02120">
    <property type="entry name" value="Flg_hook"/>
    <property type="match status" value="1"/>
</dbReference>
<dbReference type="InterPro" id="IPR021136">
    <property type="entry name" value="Flagellar_hook_control-like_C"/>
</dbReference>
<feature type="domain" description="Flagellar hook-length control protein-like C-terminal" evidence="5">
    <location>
        <begin position="336"/>
        <end position="418"/>
    </location>
</feature>
<feature type="region of interest" description="Disordered" evidence="4">
    <location>
        <begin position="112"/>
        <end position="135"/>
    </location>
</feature>
<organism evidence="6 7">
    <name type="scientific">Salinicola acroporae</name>
    <dbReference type="NCBI Taxonomy" id="1541440"/>
    <lineage>
        <taxon>Bacteria</taxon>
        <taxon>Pseudomonadati</taxon>
        <taxon>Pseudomonadota</taxon>
        <taxon>Gammaproteobacteria</taxon>
        <taxon>Oceanospirillales</taxon>
        <taxon>Halomonadaceae</taxon>
        <taxon>Salinicola</taxon>
    </lineage>
</organism>
<dbReference type="PRINTS" id="PR01007">
    <property type="entry name" value="FLGHOOKFLIK"/>
</dbReference>
<name>A0ABT6I736_9GAMM</name>
<evidence type="ECO:0000259" key="5">
    <source>
        <dbReference type="Pfam" id="PF02120"/>
    </source>
</evidence>
<accession>A0ABT6I736</accession>
<evidence type="ECO:0000256" key="3">
    <source>
        <dbReference type="ARBA" id="ARBA00022795"/>
    </source>
</evidence>
<gene>
    <name evidence="6" type="ORF">CUR86_12075</name>
</gene>
<dbReference type="Gene3D" id="3.30.750.140">
    <property type="match status" value="1"/>
</dbReference>
<comment type="similarity">
    <text evidence="2">Belongs to the FliK family.</text>
</comment>
<feature type="region of interest" description="Disordered" evidence="4">
    <location>
        <begin position="413"/>
        <end position="439"/>
    </location>
</feature>
<sequence>MELSAITALTSPPDRSASTKDRASSESAPFADSLQRATAEKSPRPAAQAGASAAKAPNSDANGRASGDLANAVAAQSPATEEAEAGSAPPVAPAVPVLRGLDEEDMSNLRAILASLSPAADDPSDTKAIDGESSPLDAESLAAMVAGLPLAVVSQPPNAASGNGPALPNVGQRALAQQILKATATASPADGPAALEASPVDVDQAGTPDRAKAPTSPPGFGGLLSAVDSRRSDGTMPGANPGVTAMNGQAPVLPGAPDSAAVATASQIGDAASISLPERNTQDAGPVPTPRSDFGSLANATTSPTGAASPASAGSSTPGLINAPVQSPQWPASFGQQVLQMHQRGDQQMSLRLHPQELGPLSVSLTVQDQQAQLQILSTHAPVRAAVEAAIPQLRQALADSGIALGETMVGDQGHFQQGHSSGDDRPNRGGSAAGSLLTATGIEPVDDVTARGITLTGNGNINLYA</sequence>
<evidence type="ECO:0000256" key="4">
    <source>
        <dbReference type="SAM" id="MobiDB-lite"/>
    </source>
</evidence>
<evidence type="ECO:0000256" key="2">
    <source>
        <dbReference type="ARBA" id="ARBA00009149"/>
    </source>
</evidence>
<protein>
    <recommendedName>
        <fullName evidence="5">Flagellar hook-length control protein-like C-terminal domain-containing protein</fullName>
    </recommendedName>
</protein>
<dbReference type="PANTHER" id="PTHR37533">
    <property type="entry name" value="FLAGELLAR HOOK-LENGTH CONTROL PROTEIN"/>
    <property type="match status" value="1"/>
</dbReference>
<feature type="compositionally biased region" description="Low complexity" evidence="4">
    <location>
        <begin position="44"/>
        <end position="61"/>
    </location>
</feature>
<reference evidence="6" key="2">
    <citation type="submission" date="2017-11" db="EMBL/GenBank/DDBJ databases">
        <authorList>
            <person name="Das S.K."/>
        </authorList>
    </citation>
    <scope>NUCLEOTIDE SEQUENCE</scope>
    <source>
        <strain evidence="6">S4-41</strain>
    </source>
</reference>
<comment type="function">
    <text evidence="1">Controls the length of the flagellar hook.</text>
</comment>
<dbReference type="InterPro" id="IPR001635">
    <property type="entry name" value="Flag_hook_Flik"/>
</dbReference>
<dbReference type="CDD" id="cd17470">
    <property type="entry name" value="T3SS_Flik_C"/>
    <property type="match status" value="1"/>
</dbReference>
<feature type="compositionally biased region" description="Low complexity" evidence="4">
    <location>
        <begin position="300"/>
        <end position="319"/>
    </location>
</feature>
<keyword evidence="7" id="KW-1185">Reference proteome</keyword>
<dbReference type="Proteomes" id="UP001162135">
    <property type="component" value="Unassembled WGS sequence"/>
</dbReference>
<proteinExistence type="inferred from homology"/>
<dbReference type="InterPro" id="IPR052563">
    <property type="entry name" value="FliK"/>
</dbReference>
<comment type="caution">
    <text evidence="6">The sequence shown here is derived from an EMBL/GenBank/DDBJ whole genome shotgun (WGS) entry which is preliminary data.</text>
</comment>
<evidence type="ECO:0000313" key="6">
    <source>
        <dbReference type="EMBL" id="MDH4573110.1"/>
    </source>
</evidence>
<evidence type="ECO:0000256" key="1">
    <source>
        <dbReference type="ARBA" id="ARBA00003944"/>
    </source>
</evidence>
<reference evidence="6" key="1">
    <citation type="journal article" date="2015" name="Antonie Van Leeuwenhoek">
        <title>Comparative 16S rRNA signatures and multilocus sequence analysis for the genus Salinicola and description of Salinicola acroporae sp. nov., isolated from coral Acropora digitifera.</title>
        <authorList>
            <person name="Lepcha R.T."/>
            <person name="Poddar A."/>
            <person name="Schumann P."/>
            <person name="Das S.K."/>
        </authorList>
    </citation>
    <scope>NUCLEOTIDE SEQUENCE</scope>
    <source>
        <strain evidence="6">S4-41</strain>
    </source>
</reference>
<evidence type="ECO:0000313" key="7">
    <source>
        <dbReference type="Proteomes" id="UP001162135"/>
    </source>
</evidence>
<dbReference type="PANTHER" id="PTHR37533:SF2">
    <property type="entry name" value="FLAGELLAR HOOK-LENGTH CONTROL PROTEIN"/>
    <property type="match status" value="1"/>
</dbReference>
<feature type="region of interest" description="Disordered" evidence="4">
    <location>
        <begin position="181"/>
        <end position="329"/>
    </location>
</feature>
<keyword evidence="3" id="KW-1005">Bacterial flagellum biogenesis</keyword>
<feature type="region of interest" description="Disordered" evidence="4">
    <location>
        <begin position="1"/>
        <end position="96"/>
    </location>
</feature>
<dbReference type="EMBL" id="PGFS01000001">
    <property type="protein sequence ID" value="MDH4573110.1"/>
    <property type="molecule type" value="Genomic_DNA"/>
</dbReference>
<dbReference type="InterPro" id="IPR038610">
    <property type="entry name" value="FliK-like_C_sf"/>
</dbReference>